<evidence type="ECO:0000313" key="1">
    <source>
        <dbReference type="EMBL" id="KAH6605511.1"/>
    </source>
</evidence>
<evidence type="ECO:0008006" key="3">
    <source>
        <dbReference type="Google" id="ProtNLM"/>
    </source>
</evidence>
<accession>A0A9P8TS67</accession>
<reference evidence="1" key="1">
    <citation type="submission" date="2021-08" db="EMBL/GenBank/DDBJ databases">
        <title>Chromosome-Level Trichoderma cornu-damae using Hi-C Data.</title>
        <authorList>
            <person name="Kim C.S."/>
        </authorList>
    </citation>
    <scope>NUCLEOTIDE SEQUENCE</scope>
    <source>
        <strain evidence="1">KA19-0412C</strain>
    </source>
</reference>
<dbReference type="InterPro" id="IPR032466">
    <property type="entry name" value="Metal_Hydrolase"/>
</dbReference>
<dbReference type="GO" id="GO:0006207">
    <property type="term" value="P:'de novo' pyrimidine nucleobase biosynthetic process"/>
    <property type="evidence" value="ECO:0007669"/>
    <property type="project" value="TreeGrafter"/>
</dbReference>
<keyword evidence="2" id="KW-1185">Reference proteome</keyword>
<dbReference type="AlphaFoldDB" id="A0A9P8TS67"/>
<dbReference type="EMBL" id="JAIWOZ010000004">
    <property type="protein sequence ID" value="KAH6605511.1"/>
    <property type="molecule type" value="Genomic_DNA"/>
</dbReference>
<dbReference type="Gene3D" id="3.20.20.140">
    <property type="entry name" value="Metal-dependent hydrolases"/>
    <property type="match status" value="1"/>
</dbReference>
<comment type="caution">
    <text evidence="1">The sequence shown here is derived from an EMBL/GenBank/DDBJ whole genome shotgun (WGS) entry which is preliminary data.</text>
</comment>
<dbReference type="OrthoDB" id="1670005at2759"/>
<dbReference type="GO" id="GO:0006221">
    <property type="term" value="P:pyrimidine nucleotide biosynthetic process"/>
    <property type="evidence" value="ECO:0007669"/>
    <property type="project" value="TreeGrafter"/>
</dbReference>
<protein>
    <recommendedName>
        <fullName evidence="3">Tryptophan synthase</fullName>
    </recommendedName>
</protein>
<dbReference type="GO" id="GO:0005737">
    <property type="term" value="C:cytoplasm"/>
    <property type="evidence" value="ECO:0007669"/>
    <property type="project" value="TreeGrafter"/>
</dbReference>
<gene>
    <name evidence="1" type="ORF">Trco_004664</name>
</gene>
<dbReference type="GO" id="GO:0004151">
    <property type="term" value="F:dihydroorotase activity"/>
    <property type="evidence" value="ECO:0007669"/>
    <property type="project" value="InterPro"/>
</dbReference>
<dbReference type="InterPro" id="IPR004721">
    <property type="entry name" value="DHOdimr"/>
</dbReference>
<evidence type="ECO:0000313" key="2">
    <source>
        <dbReference type="Proteomes" id="UP000827724"/>
    </source>
</evidence>
<name>A0A9P8TS67_9HYPO</name>
<sequence>MDMVVLMLEQGGVDMAFVMPNLVPPLTTVDQVLEYKDKLRAISPNVHFLMSLYLHPSVMLETIEKAAAAGVTGVKLYPQGATTNSEHRV</sequence>
<organism evidence="1 2">
    <name type="scientific">Trichoderma cornu-damae</name>
    <dbReference type="NCBI Taxonomy" id="654480"/>
    <lineage>
        <taxon>Eukaryota</taxon>
        <taxon>Fungi</taxon>
        <taxon>Dikarya</taxon>
        <taxon>Ascomycota</taxon>
        <taxon>Pezizomycotina</taxon>
        <taxon>Sordariomycetes</taxon>
        <taxon>Hypocreomycetidae</taxon>
        <taxon>Hypocreales</taxon>
        <taxon>Hypocreaceae</taxon>
        <taxon>Trichoderma</taxon>
    </lineage>
</organism>
<dbReference type="Proteomes" id="UP000827724">
    <property type="component" value="Unassembled WGS sequence"/>
</dbReference>
<proteinExistence type="predicted"/>
<dbReference type="PANTHER" id="PTHR43137:SF1">
    <property type="entry name" value="DIHYDROOROTASE"/>
    <property type="match status" value="1"/>
</dbReference>
<dbReference type="SUPFAM" id="SSF51556">
    <property type="entry name" value="Metallo-dependent hydrolases"/>
    <property type="match status" value="1"/>
</dbReference>
<dbReference type="PANTHER" id="PTHR43137">
    <property type="entry name" value="DIHYDROOROTASE"/>
    <property type="match status" value="1"/>
</dbReference>